<dbReference type="EMBL" id="VUMO01000006">
    <property type="protein sequence ID" value="MSS19894.1"/>
    <property type="molecule type" value="Genomic_DNA"/>
</dbReference>
<keyword evidence="2" id="KW-1185">Reference proteome</keyword>
<protein>
    <submittedName>
        <fullName evidence="1">Uncharacterized protein</fullName>
    </submittedName>
</protein>
<comment type="caution">
    <text evidence="1">The sequence shown here is derived from an EMBL/GenBank/DDBJ whole genome shotgun (WGS) entry which is preliminary data.</text>
</comment>
<name>A0A7X2NFY0_9FIRM</name>
<evidence type="ECO:0000313" key="2">
    <source>
        <dbReference type="Proteomes" id="UP000461754"/>
    </source>
</evidence>
<dbReference type="RefSeq" id="WP_154576274.1">
    <property type="nucleotide sequence ID" value="NZ_VUMO01000006.1"/>
</dbReference>
<sequence>MDLKKYAGKRVKITTKNPTAVFIGPLDDYIWPEDNENGKESVIIVCEEGSYFAKGTSVEFYESDIDKIEILEKK</sequence>
<reference evidence="1 2" key="1">
    <citation type="submission" date="2019-08" db="EMBL/GenBank/DDBJ databases">
        <title>In-depth cultivation of the pig gut microbiome towards novel bacterial diversity and tailored functional studies.</title>
        <authorList>
            <person name="Wylensek D."/>
            <person name="Hitch T.C.A."/>
            <person name="Clavel T."/>
        </authorList>
    </citation>
    <scope>NUCLEOTIDE SEQUENCE [LARGE SCALE GENOMIC DNA]</scope>
    <source>
        <strain evidence="1 2">RF-744-FAT-4</strain>
    </source>
</reference>
<dbReference type="AlphaFoldDB" id="A0A7X2NFY0"/>
<dbReference type="Proteomes" id="UP000461754">
    <property type="component" value="Unassembled WGS sequence"/>
</dbReference>
<proteinExistence type="predicted"/>
<evidence type="ECO:0000313" key="1">
    <source>
        <dbReference type="EMBL" id="MSS19894.1"/>
    </source>
</evidence>
<gene>
    <name evidence="1" type="ORF">FYJ52_05730</name>
</gene>
<organism evidence="1 2">
    <name type="scientific">Pseudoramibacter porci</name>
    <dbReference type="NCBI Taxonomy" id="2606631"/>
    <lineage>
        <taxon>Bacteria</taxon>
        <taxon>Bacillati</taxon>
        <taxon>Bacillota</taxon>
        <taxon>Clostridia</taxon>
        <taxon>Eubacteriales</taxon>
        <taxon>Eubacteriaceae</taxon>
        <taxon>Pseudoramibacter</taxon>
    </lineage>
</organism>
<accession>A0A7X2NFY0</accession>